<dbReference type="GO" id="GO:0015385">
    <property type="term" value="F:sodium:proton antiporter activity"/>
    <property type="evidence" value="ECO:0007669"/>
    <property type="project" value="InterPro"/>
</dbReference>
<evidence type="ECO:0000259" key="11">
    <source>
        <dbReference type="Pfam" id="PF00999"/>
    </source>
</evidence>
<evidence type="ECO:0000256" key="1">
    <source>
        <dbReference type="ARBA" id="ARBA00004651"/>
    </source>
</evidence>
<keyword evidence="2" id="KW-0813">Transport</keyword>
<reference evidence="13" key="1">
    <citation type="submission" date="2016-10" db="EMBL/GenBank/DDBJ databases">
        <authorList>
            <person name="Varghese N."/>
            <person name="Submissions S."/>
        </authorList>
    </citation>
    <scope>NUCLEOTIDE SEQUENCE [LARGE SCALE GENOMIC DNA]</scope>
    <source>
        <strain evidence="13">DSM 44796</strain>
    </source>
</reference>
<evidence type="ECO:0000256" key="10">
    <source>
        <dbReference type="SAM" id="Phobius"/>
    </source>
</evidence>
<dbReference type="InterPro" id="IPR018422">
    <property type="entry name" value="Cation/H_exchanger_CPA1"/>
</dbReference>
<gene>
    <name evidence="12" type="ORF">SAMN04488074_107333</name>
</gene>
<dbReference type="GO" id="GO:0015386">
    <property type="term" value="F:potassium:proton antiporter activity"/>
    <property type="evidence" value="ECO:0007669"/>
    <property type="project" value="TreeGrafter"/>
</dbReference>
<feature type="transmembrane region" description="Helical" evidence="10">
    <location>
        <begin position="6"/>
        <end position="27"/>
    </location>
</feature>
<dbReference type="PANTHER" id="PTHR10110">
    <property type="entry name" value="SODIUM/HYDROGEN EXCHANGER"/>
    <property type="match status" value="1"/>
</dbReference>
<evidence type="ECO:0000256" key="6">
    <source>
        <dbReference type="ARBA" id="ARBA00023053"/>
    </source>
</evidence>
<dbReference type="Pfam" id="PF00999">
    <property type="entry name" value="Na_H_Exchanger"/>
    <property type="match status" value="1"/>
</dbReference>
<keyword evidence="8 10" id="KW-0472">Membrane</keyword>
<dbReference type="InterPro" id="IPR006153">
    <property type="entry name" value="Cation/H_exchanger_TM"/>
</dbReference>
<dbReference type="GO" id="GO:0051453">
    <property type="term" value="P:regulation of intracellular pH"/>
    <property type="evidence" value="ECO:0007669"/>
    <property type="project" value="TreeGrafter"/>
</dbReference>
<dbReference type="AlphaFoldDB" id="A0A1G9FE99"/>
<dbReference type="Gene3D" id="6.10.140.1330">
    <property type="match status" value="1"/>
</dbReference>
<evidence type="ECO:0000256" key="4">
    <source>
        <dbReference type="ARBA" id="ARBA00022692"/>
    </source>
</evidence>
<accession>A0A1G9FE99</accession>
<keyword evidence="4 10" id="KW-0812">Transmembrane</keyword>
<keyword evidence="6" id="KW-0915">Sodium</keyword>
<keyword evidence="5 10" id="KW-1133">Transmembrane helix</keyword>
<feature type="domain" description="Cation/H+ exchanger transmembrane" evidence="11">
    <location>
        <begin position="5"/>
        <end position="122"/>
    </location>
</feature>
<sequence length="130" mass="13626">MFVEPEWVLVIVLPPILYSAAVNVPVMDFRRNFKVISSLSVLLVVGSAFGTVLLIWWLLPGIGFAAAVALGAVISPPDAVATTSIGKRLGLPPRLVTIVEGEELVNDATALVLLRTAVAAIAGTGYDTNS</sequence>
<comment type="subcellular location">
    <subcellularLocation>
        <location evidence="1">Cell membrane</location>
        <topology evidence="1">Multi-pass membrane protein</topology>
    </subcellularLocation>
</comment>
<name>A0A1G9FE99_9PSEU</name>
<keyword evidence="7" id="KW-0406">Ion transport</keyword>
<dbReference type="EMBL" id="FNET01000007">
    <property type="protein sequence ID" value="SDK86755.1"/>
    <property type="molecule type" value="Genomic_DNA"/>
</dbReference>
<keyword evidence="9" id="KW-0739">Sodium transport</keyword>
<keyword evidence="3" id="KW-1003">Cell membrane</keyword>
<evidence type="ECO:0000256" key="5">
    <source>
        <dbReference type="ARBA" id="ARBA00022989"/>
    </source>
</evidence>
<evidence type="ECO:0000256" key="9">
    <source>
        <dbReference type="ARBA" id="ARBA00023201"/>
    </source>
</evidence>
<dbReference type="RefSeq" id="WP_256334777.1">
    <property type="nucleotide sequence ID" value="NZ_FNET01000007.1"/>
</dbReference>
<evidence type="ECO:0000256" key="3">
    <source>
        <dbReference type="ARBA" id="ARBA00022475"/>
    </source>
</evidence>
<evidence type="ECO:0000256" key="7">
    <source>
        <dbReference type="ARBA" id="ARBA00023065"/>
    </source>
</evidence>
<evidence type="ECO:0000256" key="8">
    <source>
        <dbReference type="ARBA" id="ARBA00023136"/>
    </source>
</evidence>
<protein>
    <submittedName>
        <fullName evidence="12">Sodium/hydrogen exchanger family protein</fullName>
    </submittedName>
</protein>
<proteinExistence type="predicted"/>
<dbReference type="Proteomes" id="UP000199682">
    <property type="component" value="Unassembled WGS sequence"/>
</dbReference>
<evidence type="ECO:0000313" key="13">
    <source>
        <dbReference type="Proteomes" id="UP000199682"/>
    </source>
</evidence>
<feature type="transmembrane region" description="Helical" evidence="10">
    <location>
        <begin position="39"/>
        <end position="58"/>
    </location>
</feature>
<dbReference type="GO" id="GO:0098719">
    <property type="term" value="P:sodium ion import across plasma membrane"/>
    <property type="evidence" value="ECO:0007669"/>
    <property type="project" value="TreeGrafter"/>
</dbReference>
<evidence type="ECO:0000313" key="12">
    <source>
        <dbReference type="EMBL" id="SDK86755.1"/>
    </source>
</evidence>
<evidence type="ECO:0000256" key="2">
    <source>
        <dbReference type="ARBA" id="ARBA00022448"/>
    </source>
</evidence>
<dbReference type="GO" id="GO:0005886">
    <property type="term" value="C:plasma membrane"/>
    <property type="evidence" value="ECO:0007669"/>
    <property type="project" value="UniProtKB-SubCell"/>
</dbReference>
<organism evidence="12 13">
    <name type="scientific">Lentzea albidocapillata subsp. violacea</name>
    <dbReference type="NCBI Taxonomy" id="128104"/>
    <lineage>
        <taxon>Bacteria</taxon>
        <taxon>Bacillati</taxon>
        <taxon>Actinomycetota</taxon>
        <taxon>Actinomycetes</taxon>
        <taxon>Pseudonocardiales</taxon>
        <taxon>Pseudonocardiaceae</taxon>
        <taxon>Lentzea</taxon>
    </lineage>
</organism>
<dbReference type="PANTHER" id="PTHR10110:SF86">
    <property type="entry name" value="SODIUM_HYDROGEN EXCHANGER 7"/>
    <property type="match status" value="1"/>
</dbReference>